<keyword evidence="1" id="KW-0677">Repeat</keyword>
<name>A0A6U3P508_9STRA</name>
<organism evidence="4">
    <name type="scientific">Ditylum brightwellii</name>
    <dbReference type="NCBI Taxonomy" id="49249"/>
    <lineage>
        <taxon>Eukaryota</taxon>
        <taxon>Sar</taxon>
        <taxon>Stramenopiles</taxon>
        <taxon>Ochrophyta</taxon>
        <taxon>Bacillariophyta</taxon>
        <taxon>Mediophyceae</taxon>
        <taxon>Lithodesmiophycidae</taxon>
        <taxon>Lithodesmiales</taxon>
        <taxon>Lithodesmiaceae</taxon>
        <taxon>Ditylum</taxon>
    </lineage>
</organism>
<dbReference type="Pfam" id="PF12796">
    <property type="entry name" value="Ank_2"/>
    <property type="match status" value="1"/>
</dbReference>
<dbReference type="AlphaFoldDB" id="A0A6U3P508"/>
<feature type="repeat" description="ANK" evidence="3">
    <location>
        <begin position="82"/>
        <end position="115"/>
    </location>
</feature>
<keyword evidence="2 3" id="KW-0040">ANK repeat</keyword>
<dbReference type="InterPro" id="IPR036770">
    <property type="entry name" value="Ankyrin_rpt-contain_sf"/>
</dbReference>
<dbReference type="InterPro" id="IPR002110">
    <property type="entry name" value="Ankyrin_rpt"/>
</dbReference>
<dbReference type="GO" id="GO:0005886">
    <property type="term" value="C:plasma membrane"/>
    <property type="evidence" value="ECO:0007669"/>
    <property type="project" value="TreeGrafter"/>
</dbReference>
<evidence type="ECO:0000313" key="4">
    <source>
        <dbReference type="EMBL" id="CAD9316390.1"/>
    </source>
</evidence>
<proteinExistence type="predicted"/>
<dbReference type="PROSITE" id="PS50088">
    <property type="entry name" value="ANK_REPEAT"/>
    <property type="match status" value="1"/>
</dbReference>
<evidence type="ECO:0000256" key="2">
    <source>
        <dbReference type="ARBA" id="ARBA00023043"/>
    </source>
</evidence>
<protein>
    <submittedName>
        <fullName evidence="4">Uncharacterized protein</fullName>
    </submittedName>
</protein>
<dbReference type="EMBL" id="HBGN01004223">
    <property type="protein sequence ID" value="CAD9316390.1"/>
    <property type="molecule type" value="Transcribed_RNA"/>
</dbReference>
<dbReference type="Gene3D" id="1.25.40.20">
    <property type="entry name" value="Ankyrin repeat-containing domain"/>
    <property type="match status" value="1"/>
</dbReference>
<reference evidence="4" key="1">
    <citation type="submission" date="2021-01" db="EMBL/GenBank/DDBJ databases">
        <authorList>
            <person name="Corre E."/>
            <person name="Pelletier E."/>
            <person name="Niang G."/>
            <person name="Scheremetjew M."/>
            <person name="Finn R."/>
            <person name="Kale V."/>
            <person name="Holt S."/>
            <person name="Cochrane G."/>
            <person name="Meng A."/>
            <person name="Brown T."/>
            <person name="Cohen L."/>
        </authorList>
    </citation>
    <scope>NUCLEOTIDE SEQUENCE</scope>
    <source>
        <strain evidence="4">Pop2</strain>
    </source>
</reference>
<gene>
    <name evidence="4" type="ORF">DBRI1063_LOCUS2797</name>
</gene>
<sequence length="259" mass="28755">MPTKKFIEHMAKGQWVSATELLQQDSLLAHGRYTYDHVYGVESQPTSIFAIHQAVACHAPVTFIEALIKAYPKGVHKEDTAFHRVPLHIACRNKSSKETIELLLEYGEEAAAHQDNLGRIPLHYALSHGASVDLVMSLLMASPNSTCATDKAGWTPLHVACNQGSPFSVIEALVREDPKSVIYKTDSNGSTALTLATKCTSSPDKENILNLLQKKESEMVDKTEYVRIRDAEEKAKSLKQKDRLTVRKCSKRDSVRAVI</sequence>
<evidence type="ECO:0000256" key="1">
    <source>
        <dbReference type="ARBA" id="ARBA00022737"/>
    </source>
</evidence>
<dbReference type="SUPFAM" id="SSF48403">
    <property type="entry name" value="Ankyrin repeat"/>
    <property type="match status" value="1"/>
</dbReference>
<accession>A0A6U3P508</accession>
<evidence type="ECO:0000256" key="3">
    <source>
        <dbReference type="PROSITE-ProRule" id="PRU00023"/>
    </source>
</evidence>
<dbReference type="Pfam" id="PF00023">
    <property type="entry name" value="Ank"/>
    <property type="match status" value="1"/>
</dbReference>
<dbReference type="PANTHER" id="PTHR24186:SF38">
    <property type="entry name" value="ANKYRIN REPEAT FAMILY PROTEIN"/>
    <property type="match status" value="1"/>
</dbReference>
<dbReference type="PANTHER" id="PTHR24186">
    <property type="entry name" value="PROTEIN PHOSPHATASE 1 REGULATORY SUBUNIT"/>
    <property type="match status" value="1"/>
</dbReference>
<dbReference type="SMART" id="SM00248">
    <property type="entry name" value="ANK"/>
    <property type="match status" value="4"/>
</dbReference>